<evidence type="ECO:0000259" key="1">
    <source>
        <dbReference type="Pfam" id="PF07566"/>
    </source>
</evidence>
<dbReference type="STRING" id="584787.GCA_001247655_03093"/>
<sequence>MLYVVMLGGRHPKAKIEVHDVVFAVADSFEDSFEQLKSQWFGDRQGLHIDSWMAVDGVEQYQVTLADSAPGPDDPRLFFINLGGYLEGGFGEVHDYLLVVAGDKAEAKQKGKAMMDSRWDKPHTDALLDVDDCIPIDCVQGRYISLEPGPHNGVIAQSDYIIL</sequence>
<proteinExistence type="predicted"/>
<comment type="caution">
    <text evidence="2">The sequence shown here is derived from an EMBL/GenBank/DDBJ whole genome shotgun (WGS) entry which is preliminary data.</text>
</comment>
<dbReference type="Proteomes" id="UP000268033">
    <property type="component" value="Unassembled WGS sequence"/>
</dbReference>
<organism evidence="2 3">
    <name type="scientific">Gallaecimonas pentaromativorans</name>
    <dbReference type="NCBI Taxonomy" id="584787"/>
    <lineage>
        <taxon>Bacteria</taxon>
        <taxon>Pseudomonadati</taxon>
        <taxon>Pseudomonadota</taxon>
        <taxon>Gammaproteobacteria</taxon>
        <taxon>Enterobacterales</taxon>
        <taxon>Gallaecimonadaceae</taxon>
        <taxon>Gallaecimonas</taxon>
    </lineage>
</organism>
<dbReference type="Pfam" id="PF07566">
    <property type="entry name" value="DUF1543"/>
    <property type="match status" value="1"/>
</dbReference>
<reference evidence="2 3" key="1">
    <citation type="submission" date="2018-11" db="EMBL/GenBank/DDBJ databases">
        <title>Genomic Encyclopedia of Type Strains, Phase IV (KMG-IV): sequencing the most valuable type-strain genomes for metagenomic binning, comparative biology and taxonomic classification.</title>
        <authorList>
            <person name="Goeker M."/>
        </authorList>
    </citation>
    <scope>NUCLEOTIDE SEQUENCE [LARGE SCALE GENOMIC DNA]</scope>
    <source>
        <strain evidence="2 3">DSM 21945</strain>
    </source>
</reference>
<protein>
    <submittedName>
        <fullName evidence="2">Uncharacterized protein DUF1543</fullName>
    </submittedName>
</protein>
<dbReference type="InterPro" id="IPR011440">
    <property type="entry name" value="DUF1543"/>
</dbReference>
<name>A0A3N1PRP9_9GAMM</name>
<dbReference type="Gene3D" id="3.10.20.10">
    <property type="match status" value="2"/>
</dbReference>
<feature type="domain" description="DUF1543" evidence="1">
    <location>
        <begin position="15"/>
        <end position="65"/>
    </location>
</feature>
<dbReference type="EMBL" id="RJUL01000002">
    <property type="protein sequence ID" value="ROQ29791.1"/>
    <property type="molecule type" value="Genomic_DNA"/>
</dbReference>
<dbReference type="RefSeq" id="WP_123420700.1">
    <property type="nucleotide sequence ID" value="NZ_RJUL01000002.1"/>
</dbReference>
<gene>
    <name evidence="2" type="ORF">EDC28_102163</name>
</gene>
<keyword evidence="3" id="KW-1185">Reference proteome</keyword>
<evidence type="ECO:0000313" key="2">
    <source>
        <dbReference type="EMBL" id="ROQ29791.1"/>
    </source>
</evidence>
<dbReference type="AlphaFoldDB" id="A0A3N1PRP9"/>
<accession>A0A3N1PRP9</accession>
<evidence type="ECO:0000313" key="3">
    <source>
        <dbReference type="Proteomes" id="UP000268033"/>
    </source>
</evidence>